<dbReference type="AlphaFoldDB" id="A0A369C9R5"/>
<comment type="caution">
    <text evidence="1">The sequence shown here is derived from an EMBL/GenBank/DDBJ whole genome shotgun (WGS) entry which is preliminary data.</text>
</comment>
<name>A0A369C9R5_9GAMM</name>
<organism evidence="1 2">
    <name type="scientific">Thioalbus denitrificans</name>
    <dbReference type="NCBI Taxonomy" id="547122"/>
    <lineage>
        <taxon>Bacteria</taxon>
        <taxon>Pseudomonadati</taxon>
        <taxon>Pseudomonadota</taxon>
        <taxon>Gammaproteobacteria</taxon>
        <taxon>Chromatiales</taxon>
        <taxon>Ectothiorhodospiraceae</taxon>
        <taxon>Thioalbus</taxon>
    </lineage>
</organism>
<keyword evidence="2" id="KW-1185">Reference proteome</keyword>
<evidence type="ECO:0000313" key="2">
    <source>
        <dbReference type="Proteomes" id="UP000252707"/>
    </source>
</evidence>
<dbReference type="RefSeq" id="WP_170142133.1">
    <property type="nucleotide sequence ID" value="NZ_QPJY01000004.1"/>
</dbReference>
<evidence type="ECO:0000313" key="1">
    <source>
        <dbReference type="EMBL" id="RCX30782.1"/>
    </source>
</evidence>
<protein>
    <submittedName>
        <fullName evidence="1">Uncharacterized protein</fullName>
    </submittedName>
</protein>
<reference evidence="1 2" key="1">
    <citation type="submission" date="2018-07" db="EMBL/GenBank/DDBJ databases">
        <title>Genomic Encyclopedia of Type Strains, Phase IV (KMG-IV): sequencing the most valuable type-strain genomes for metagenomic binning, comparative biology and taxonomic classification.</title>
        <authorList>
            <person name="Goeker M."/>
        </authorList>
    </citation>
    <scope>NUCLEOTIDE SEQUENCE [LARGE SCALE GENOMIC DNA]</scope>
    <source>
        <strain evidence="1 2">DSM 26407</strain>
    </source>
</reference>
<gene>
    <name evidence="1" type="ORF">DFQ59_104220</name>
</gene>
<proteinExistence type="predicted"/>
<accession>A0A369C9R5</accession>
<dbReference type="Proteomes" id="UP000252707">
    <property type="component" value="Unassembled WGS sequence"/>
</dbReference>
<sequence length="113" mass="12398">MRNPMLPDECELLDPLPAPSARALFSGTFEGRRVRWSAWIEALGTPDPGAPEPAYLEVGDSHDGLRTLHIGLPVAVIDGPTLFKTVIMVRQYKALRRGRQPFARTLAPSPAQP</sequence>
<dbReference type="EMBL" id="QPJY01000004">
    <property type="protein sequence ID" value="RCX30782.1"/>
    <property type="molecule type" value="Genomic_DNA"/>
</dbReference>